<evidence type="ECO:0000256" key="1">
    <source>
        <dbReference type="SAM" id="MobiDB-lite"/>
    </source>
</evidence>
<name>A0ABS4NDZ5_9THEO</name>
<feature type="transmembrane region" description="Helical" evidence="2">
    <location>
        <begin position="80"/>
        <end position="103"/>
    </location>
</feature>
<feature type="region of interest" description="Disordered" evidence="1">
    <location>
        <begin position="1"/>
        <end position="45"/>
    </location>
</feature>
<dbReference type="EMBL" id="JAGGLT010000007">
    <property type="protein sequence ID" value="MBP2071404.1"/>
    <property type="molecule type" value="Genomic_DNA"/>
</dbReference>
<feature type="compositionally biased region" description="Basic and acidic residues" evidence="1">
    <location>
        <begin position="9"/>
        <end position="45"/>
    </location>
</feature>
<feature type="transmembrane region" description="Helical" evidence="2">
    <location>
        <begin position="161"/>
        <end position="179"/>
    </location>
</feature>
<dbReference type="RefSeq" id="WP_209453314.1">
    <property type="nucleotide sequence ID" value="NZ_JAGGLT010000007.1"/>
</dbReference>
<gene>
    <name evidence="3" type="ORF">J2Z80_000918</name>
</gene>
<keyword evidence="2" id="KW-1133">Transmembrane helix</keyword>
<accession>A0ABS4NDZ5</accession>
<evidence type="ECO:0000313" key="3">
    <source>
        <dbReference type="EMBL" id="MBP2071404.1"/>
    </source>
</evidence>
<proteinExistence type="predicted"/>
<reference evidence="3" key="1">
    <citation type="submission" date="2021-03" db="EMBL/GenBank/DDBJ databases">
        <title>Genomic Encyclopedia of Type Strains, Phase IV (KMG-IV): sequencing the most valuable type-strain genomes for metagenomic binning, comparative biology and taxonomic classification.</title>
        <authorList>
            <person name="Goeker M."/>
        </authorList>
    </citation>
    <scope>NUCLEOTIDE SEQUENCE</scope>
    <source>
        <strain evidence="3">DSM 101588</strain>
    </source>
</reference>
<feature type="transmembrane region" description="Helical" evidence="2">
    <location>
        <begin position="123"/>
        <end position="149"/>
    </location>
</feature>
<protein>
    <submittedName>
        <fullName evidence="3">Uncharacterized protein</fullName>
    </submittedName>
</protein>
<evidence type="ECO:0000256" key="2">
    <source>
        <dbReference type="SAM" id="Phobius"/>
    </source>
</evidence>
<evidence type="ECO:0000313" key="4">
    <source>
        <dbReference type="Proteomes" id="UP001166402"/>
    </source>
</evidence>
<organism evidence="3 4">
    <name type="scientific">Thermoanaerobacterium butyriciformans</name>
    <dbReference type="NCBI Taxonomy" id="1702242"/>
    <lineage>
        <taxon>Bacteria</taxon>
        <taxon>Bacillati</taxon>
        <taxon>Bacillota</taxon>
        <taxon>Clostridia</taxon>
        <taxon>Thermoanaerobacterales</taxon>
        <taxon>Thermoanaerobacteraceae</taxon>
        <taxon>Thermoanaerobacterium</taxon>
    </lineage>
</organism>
<keyword evidence="2" id="KW-0472">Membrane</keyword>
<sequence>MFKISNYKKFADPDKSKSKCNQKDQWKNDIRADGEQEQKEVDNKSDRNPKIKILHSIPPFLYDEEEFERVTSNLYGLKDIIIGITHILGTFFAVYILYSISFQDFLFSFLNPAKISKITGEKIHVYLFLIWTGWSFAIYGISNLIKVLLNLNMERVTLIDYISLLIYFVPVTASLWFMPHKDFKLWYDIIFYLIMWYEIFARRIFKIFIIF</sequence>
<keyword evidence="4" id="KW-1185">Reference proteome</keyword>
<comment type="caution">
    <text evidence="3">The sequence shown here is derived from an EMBL/GenBank/DDBJ whole genome shotgun (WGS) entry which is preliminary data.</text>
</comment>
<dbReference type="Proteomes" id="UP001166402">
    <property type="component" value="Unassembled WGS sequence"/>
</dbReference>
<feature type="transmembrane region" description="Helical" evidence="2">
    <location>
        <begin position="185"/>
        <end position="205"/>
    </location>
</feature>
<keyword evidence="2" id="KW-0812">Transmembrane</keyword>